<comment type="cofactor">
    <cofactor evidence="1 6">
        <name>FAD</name>
        <dbReference type="ChEBI" id="CHEBI:57692"/>
    </cofactor>
</comment>
<evidence type="ECO:0000313" key="10">
    <source>
        <dbReference type="EMBL" id="MCZ4550510.1"/>
    </source>
</evidence>
<dbReference type="InterPro" id="IPR046373">
    <property type="entry name" value="Acyl-CoA_Oxase/DH_mid-dom_sf"/>
</dbReference>
<dbReference type="Gene3D" id="1.10.540.10">
    <property type="entry name" value="Acyl-CoA dehydrogenase/oxidase, N-terminal domain"/>
    <property type="match status" value="1"/>
</dbReference>
<evidence type="ECO:0000259" key="8">
    <source>
        <dbReference type="Pfam" id="PF02770"/>
    </source>
</evidence>
<keyword evidence="4 6" id="KW-0274">FAD</keyword>
<dbReference type="PANTHER" id="PTHR43884:SF20">
    <property type="entry name" value="ACYL-COA DEHYDROGENASE FADE28"/>
    <property type="match status" value="1"/>
</dbReference>
<dbReference type="Pfam" id="PF02771">
    <property type="entry name" value="Acyl-CoA_dh_N"/>
    <property type="match status" value="1"/>
</dbReference>
<accession>A0ABT4MV14</accession>
<dbReference type="InterPro" id="IPR006091">
    <property type="entry name" value="Acyl-CoA_Oxase/DH_mid-dom"/>
</dbReference>
<evidence type="ECO:0000256" key="4">
    <source>
        <dbReference type="ARBA" id="ARBA00022827"/>
    </source>
</evidence>
<feature type="domain" description="Acyl-CoA dehydrogenase/oxidase N-terminal" evidence="9">
    <location>
        <begin position="6"/>
        <end position="101"/>
    </location>
</feature>
<dbReference type="Gene3D" id="1.20.140.10">
    <property type="entry name" value="Butyryl-CoA Dehydrogenase, subunit A, domain 3"/>
    <property type="match status" value="1"/>
</dbReference>
<feature type="domain" description="Acyl-CoA oxidase/dehydrogenase middle" evidence="8">
    <location>
        <begin position="124"/>
        <end position="194"/>
    </location>
</feature>
<evidence type="ECO:0000256" key="3">
    <source>
        <dbReference type="ARBA" id="ARBA00022630"/>
    </source>
</evidence>
<dbReference type="EMBL" id="JAPWIE010000003">
    <property type="protein sequence ID" value="MCZ4550510.1"/>
    <property type="molecule type" value="Genomic_DNA"/>
</dbReference>
<evidence type="ECO:0000256" key="5">
    <source>
        <dbReference type="ARBA" id="ARBA00023002"/>
    </source>
</evidence>
<dbReference type="InterPro" id="IPR009100">
    <property type="entry name" value="AcylCoA_DH/oxidase_NM_dom_sf"/>
</dbReference>
<evidence type="ECO:0000259" key="7">
    <source>
        <dbReference type="Pfam" id="PF00441"/>
    </source>
</evidence>
<feature type="domain" description="Acyl-CoA dehydrogenase/oxidase C-terminal" evidence="7">
    <location>
        <begin position="241"/>
        <end position="369"/>
    </location>
</feature>
<dbReference type="PANTHER" id="PTHR43884">
    <property type="entry name" value="ACYL-COA DEHYDROGENASE"/>
    <property type="match status" value="1"/>
</dbReference>
<evidence type="ECO:0000256" key="2">
    <source>
        <dbReference type="ARBA" id="ARBA00009347"/>
    </source>
</evidence>
<dbReference type="Gene3D" id="2.40.110.10">
    <property type="entry name" value="Butyryl-CoA Dehydrogenase, subunit A, domain 2"/>
    <property type="match status" value="1"/>
</dbReference>
<dbReference type="InterPro" id="IPR009075">
    <property type="entry name" value="AcylCo_DH/oxidase_C"/>
</dbReference>
<name>A0ABT4MV14_GORRU</name>
<keyword evidence="3 6" id="KW-0285">Flavoprotein</keyword>
<reference evidence="10" key="1">
    <citation type="submission" date="2022-12" db="EMBL/GenBank/DDBJ databases">
        <authorList>
            <person name="Krivoruchko A.V."/>
            <person name="Elkin A."/>
        </authorList>
    </citation>
    <scope>NUCLEOTIDE SEQUENCE</scope>
    <source>
        <strain evidence="10">IEGM 1388</strain>
    </source>
</reference>
<organism evidence="10 11">
    <name type="scientific">Gordonia rubripertincta</name>
    <name type="common">Rhodococcus corallinus</name>
    <dbReference type="NCBI Taxonomy" id="36822"/>
    <lineage>
        <taxon>Bacteria</taxon>
        <taxon>Bacillati</taxon>
        <taxon>Actinomycetota</taxon>
        <taxon>Actinomycetes</taxon>
        <taxon>Mycobacteriales</taxon>
        <taxon>Gordoniaceae</taxon>
        <taxon>Gordonia</taxon>
    </lineage>
</organism>
<dbReference type="Pfam" id="PF02770">
    <property type="entry name" value="Acyl-CoA_dh_M"/>
    <property type="match status" value="1"/>
</dbReference>
<protein>
    <submittedName>
        <fullName evidence="10">Acyl-CoA dehydrogenase</fullName>
    </submittedName>
</protein>
<evidence type="ECO:0000256" key="1">
    <source>
        <dbReference type="ARBA" id="ARBA00001974"/>
    </source>
</evidence>
<evidence type="ECO:0000259" key="9">
    <source>
        <dbReference type="Pfam" id="PF02771"/>
    </source>
</evidence>
<comment type="similarity">
    <text evidence="2 6">Belongs to the acyl-CoA dehydrogenase family.</text>
</comment>
<dbReference type="Proteomes" id="UP001067235">
    <property type="component" value="Unassembled WGS sequence"/>
</dbReference>
<dbReference type="InterPro" id="IPR037069">
    <property type="entry name" value="AcylCoA_DH/ox_N_sf"/>
</dbReference>
<comment type="caution">
    <text evidence="10">The sequence shown here is derived from an EMBL/GenBank/DDBJ whole genome shotgun (WGS) entry which is preliminary data.</text>
</comment>
<dbReference type="InterPro" id="IPR036250">
    <property type="entry name" value="AcylCo_DH-like_C"/>
</dbReference>
<dbReference type="Pfam" id="PF00441">
    <property type="entry name" value="Acyl-CoA_dh_1"/>
    <property type="match status" value="1"/>
</dbReference>
<dbReference type="SUPFAM" id="SSF47203">
    <property type="entry name" value="Acyl-CoA dehydrogenase C-terminal domain-like"/>
    <property type="match status" value="1"/>
</dbReference>
<dbReference type="InterPro" id="IPR013786">
    <property type="entry name" value="AcylCoA_DH/ox_N"/>
</dbReference>
<dbReference type="CDD" id="cd00567">
    <property type="entry name" value="ACAD"/>
    <property type="match status" value="1"/>
</dbReference>
<dbReference type="RefSeq" id="WP_301571107.1">
    <property type="nucleotide sequence ID" value="NZ_JAPWIE010000003.1"/>
</dbReference>
<dbReference type="SUPFAM" id="SSF56645">
    <property type="entry name" value="Acyl-CoA dehydrogenase NM domain-like"/>
    <property type="match status" value="1"/>
</dbReference>
<evidence type="ECO:0000313" key="11">
    <source>
        <dbReference type="Proteomes" id="UP001067235"/>
    </source>
</evidence>
<proteinExistence type="inferred from homology"/>
<keyword evidence="11" id="KW-1185">Reference proteome</keyword>
<keyword evidence="5 6" id="KW-0560">Oxidoreductase</keyword>
<sequence length="379" mass="40764">MLLELTDDQEFFRDNTAKFLREQVPPAELRRLRGEPRGFGADYWRRGAELGWTSLLAPEDQGGGIIGDSGLEDLSLIAHEFGRHAAPGPLIPTNVVIALLSKYPLDDRAELVQSLIAGTSTAAWCVSEPNPRSTAAAPAVEIEIDGAHVIVRGTKRPVEAAGTADVLLVAGRTGDGLSQVLVPRDTDGVRVNSLTSIDLTRRYGVVEFDDVRLPATALVGHPAQAGDDVTHAQDIAIVISCAESVGALQAAFEMTLDWAFDRYSFGRPLASYQELKHRVADMKAWLEASHAITDKATASVARHSADAAELVSAAKAYVGGYGGDLMQDCVQIHGGIGVTFEHDLHLFARRVAANRSNYGTPAEHRQKLADIVEREETSA</sequence>
<evidence type="ECO:0000256" key="6">
    <source>
        <dbReference type="RuleBase" id="RU362125"/>
    </source>
</evidence>
<gene>
    <name evidence="10" type="ORF">O4213_11010</name>
</gene>